<evidence type="ECO:0000313" key="2">
    <source>
        <dbReference type="EMBL" id="KAF5321421.1"/>
    </source>
</evidence>
<name>A0A8H5BEH4_9AGAR</name>
<proteinExistence type="predicted"/>
<keyword evidence="3" id="KW-1185">Reference proteome</keyword>
<feature type="region of interest" description="Disordered" evidence="1">
    <location>
        <begin position="1"/>
        <end position="53"/>
    </location>
</feature>
<evidence type="ECO:0000256" key="1">
    <source>
        <dbReference type="SAM" id="MobiDB-lite"/>
    </source>
</evidence>
<comment type="caution">
    <text evidence="2">The sequence shown here is derived from an EMBL/GenBank/DDBJ whole genome shotgun (WGS) entry which is preliminary data.</text>
</comment>
<organism evidence="2 3">
    <name type="scientific">Psilocybe cf. subviscida</name>
    <dbReference type="NCBI Taxonomy" id="2480587"/>
    <lineage>
        <taxon>Eukaryota</taxon>
        <taxon>Fungi</taxon>
        <taxon>Dikarya</taxon>
        <taxon>Basidiomycota</taxon>
        <taxon>Agaricomycotina</taxon>
        <taxon>Agaricomycetes</taxon>
        <taxon>Agaricomycetidae</taxon>
        <taxon>Agaricales</taxon>
        <taxon>Agaricineae</taxon>
        <taxon>Strophariaceae</taxon>
        <taxon>Psilocybe</taxon>
    </lineage>
</organism>
<dbReference type="AlphaFoldDB" id="A0A8H5BEH4"/>
<dbReference type="EMBL" id="JAACJJ010000028">
    <property type="protein sequence ID" value="KAF5321421.1"/>
    <property type="molecule type" value="Genomic_DNA"/>
</dbReference>
<protein>
    <submittedName>
        <fullName evidence="2">Uncharacterized protein</fullName>
    </submittedName>
</protein>
<sequence length="195" mass="21939">MVPTQTEFQADEPDFTPPTQSRSTNKWTQDHEDGQWRPAPLNKDNPQTSSFVNTHDEGYAREVERADLMARYAKSPAQPGHECPPSATMFAKAQINEISGGTFNMYEPISLAPGRAPMLQFAGLAGLQVASIATHYLHCNHPQVALPPAMASMSSVSDALHFPSPYHEMKIMGSFTLWLWFIKMMWTQQRTIRHH</sequence>
<feature type="compositionally biased region" description="Polar residues" evidence="1">
    <location>
        <begin position="44"/>
        <end position="53"/>
    </location>
</feature>
<reference evidence="2 3" key="1">
    <citation type="journal article" date="2020" name="ISME J.">
        <title>Uncovering the hidden diversity of litter-decomposition mechanisms in mushroom-forming fungi.</title>
        <authorList>
            <person name="Floudas D."/>
            <person name="Bentzer J."/>
            <person name="Ahren D."/>
            <person name="Johansson T."/>
            <person name="Persson P."/>
            <person name="Tunlid A."/>
        </authorList>
    </citation>
    <scope>NUCLEOTIDE SEQUENCE [LARGE SCALE GENOMIC DNA]</scope>
    <source>
        <strain evidence="2 3">CBS 101986</strain>
    </source>
</reference>
<evidence type="ECO:0000313" key="3">
    <source>
        <dbReference type="Proteomes" id="UP000567179"/>
    </source>
</evidence>
<gene>
    <name evidence="2" type="ORF">D9619_002144</name>
</gene>
<feature type="compositionally biased region" description="Polar residues" evidence="1">
    <location>
        <begin position="17"/>
        <end position="27"/>
    </location>
</feature>
<accession>A0A8H5BEH4</accession>
<dbReference type="Proteomes" id="UP000567179">
    <property type="component" value="Unassembled WGS sequence"/>
</dbReference>